<dbReference type="PANTHER" id="PTHR33138">
    <property type="entry name" value="OS01G0690200 PROTEIN"/>
    <property type="match status" value="1"/>
</dbReference>
<keyword evidence="6" id="KW-1185">Reference proteome</keyword>
<accession>A0A822YBB3</accession>
<evidence type="ECO:0000259" key="4">
    <source>
        <dbReference type="Pfam" id="PF13947"/>
    </source>
</evidence>
<evidence type="ECO:0000256" key="1">
    <source>
        <dbReference type="ARBA" id="ARBA00004167"/>
    </source>
</evidence>
<evidence type="ECO:0000313" key="5">
    <source>
        <dbReference type="EMBL" id="DAD29727.1"/>
    </source>
</evidence>
<reference evidence="5 6" key="1">
    <citation type="journal article" date="2020" name="Mol. Biol. Evol.">
        <title>Distinct Expression and Methylation Patterns for Genes with Different Fates following a Single Whole-Genome Duplication in Flowering Plants.</title>
        <authorList>
            <person name="Shi T."/>
            <person name="Rahmani R.S."/>
            <person name="Gugger P.F."/>
            <person name="Wang M."/>
            <person name="Li H."/>
            <person name="Zhang Y."/>
            <person name="Li Z."/>
            <person name="Wang Q."/>
            <person name="Van de Peer Y."/>
            <person name="Marchal K."/>
            <person name="Chen J."/>
        </authorList>
    </citation>
    <scope>NUCLEOTIDE SEQUENCE [LARGE SCALE GENOMIC DNA]</scope>
    <source>
        <tissue evidence="5">Leaf</tissue>
    </source>
</reference>
<dbReference type="Pfam" id="PF13947">
    <property type="entry name" value="GUB_WAK_bind"/>
    <property type="match status" value="1"/>
</dbReference>
<evidence type="ECO:0000256" key="3">
    <source>
        <dbReference type="SAM" id="SignalP"/>
    </source>
</evidence>
<dbReference type="AlphaFoldDB" id="A0A822YBB3"/>
<dbReference type="GO" id="GO:0016020">
    <property type="term" value="C:membrane"/>
    <property type="evidence" value="ECO:0007669"/>
    <property type="project" value="UniProtKB-SubCell"/>
</dbReference>
<organism evidence="5 6">
    <name type="scientific">Nelumbo nucifera</name>
    <name type="common">Sacred lotus</name>
    <dbReference type="NCBI Taxonomy" id="4432"/>
    <lineage>
        <taxon>Eukaryota</taxon>
        <taxon>Viridiplantae</taxon>
        <taxon>Streptophyta</taxon>
        <taxon>Embryophyta</taxon>
        <taxon>Tracheophyta</taxon>
        <taxon>Spermatophyta</taxon>
        <taxon>Magnoliopsida</taxon>
        <taxon>Proteales</taxon>
        <taxon>Nelumbonaceae</taxon>
        <taxon>Nelumbo</taxon>
    </lineage>
</organism>
<dbReference type="GO" id="GO:0030247">
    <property type="term" value="F:polysaccharide binding"/>
    <property type="evidence" value="ECO:0007669"/>
    <property type="project" value="InterPro"/>
</dbReference>
<gene>
    <name evidence="5" type="ORF">HUJ06_031195</name>
</gene>
<dbReference type="InterPro" id="IPR025287">
    <property type="entry name" value="WAK_GUB"/>
</dbReference>
<feature type="chain" id="PRO_5032393291" description="Wall-associated receptor kinase galacturonan-binding domain-containing protein" evidence="3">
    <location>
        <begin position="29"/>
        <end position="101"/>
    </location>
</feature>
<evidence type="ECO:0000313" key="6">
    <source>
        <dbReference type="Proteomes" id="UP000607653"/>
    </source>
</evidence>
<feature type="signal peptide" evidence="3">
    <location>
        <begin position="1"/>
        <end position="28"/>
    </location>
</feature>
<sequence length="101" mass="11367">MDQNNSSAVKTVFPVLINIIFMMLRTLAQETRPADPQFDACAPRNCGKGPNISYPFWIPSPQKSYCGLPRSEVTCQNSDPVLKMPDDDYLIQGIFYSNNSF</sequence>
<dbReference type="EMBL" id="DUZY01000002">
    <property type="protein sequence ID" value="DAD29727.1"/>
    <property type="molecule type" value="Genomic_DNA"/>
</dbReference>
<feature type="domain" description="Wall-associated receptor kinase galacturonan-binding" evidence="4">
    <location>
        <begin position="41"/>
        <end position="100"/>
    </location>
</feature>
<proteinExistence type="predicted"/>
<evidence type="ECO:0000256" key="2">
    <source>
        <dbReference type="ARBA" id="ARBA00022729"/>
    </source>
</evidence>
<dbReference type="PANTHER" id="PTHR33138:SF75">
    <property type="entry name" value="WALL-ASSOCIATED RECEPTOR KINASE GALACTURONAN-BINDING DOMAIN-CONTAINING PROTEIN"/>
    <property type="match status" value="1"/>
</dbReference>
<comment type="caution">
    <text evidence="5">The sequence shown here is derived from an EMBL/GenBank/DDBJ whole genome shotgun (WGS) entry which is preliminary data.</text>
</comment>
<name>A0A822YBB3_NELNU</name>
<keyword evidence="2 3" id="KW-0732">Signal</keyword>
<comment type="subcellular location">
    <subcellularLocation>
        <location evidence="1">Membrane</location>
        <topology evidence="1">Single-pass membrane protein</topology>
    </subcellularLocation>
</comment>
<dbReference type="Proteomes" id="UP000607653">
    <property type="component" value="Unassembled WGS sequence"/>
</dbReference>
<protein>
    <recommendedName>
        <fullName evidence="4">Wall-associated receptor kinase galacturonan-binding domain-containing protein</fullName>
    </recommendedName>
</protein>